<comment type="caution">
    <text evidence="1">The sequence shown here is derived from an EMBL/GenBank/DDBJ whole genome shotgun (WGS) entry which is preliminary data.</text>
</comment>
<keyword evidence="2" id="KW-1185">Reference proteome</keyword>
<dbReference type="InterPro" id="IPR015943">
    <property type="entry name" value="WD40/YVTN_repeat-like_dom_sf"/>
</dbReference>
<dbReference type="Gene3D" id="2.130.10.10">
    <property type="entry name" value="YVTN repeat-like/Quinoprotein amine dehydrogenase"/>
    <property type="match status" value="1"/>
</dbReference>
<dbReference type="OrthoDB" id="1147831at2"/>
<dbReference type="AlphaFoldDB" id="A0A023BN50"/>
<dbReference type="InterPro" id="IPR011047">
    <property type="entry name" value="Quinoprotein_ADH-like_sf"/>
</dbReference>
<evidence type="ECO:0000313" key="2">
    <source>
        <dbReference type="Proteomes" id="UP000023541"/>
    </source>
</evidence>
<accession>A0A023BN50</accession>
<dbReference type="PANTHER" id="PTHR34512:SF30">
    <property type="entry name" value="OUTER MEMBRANE PROTEIN ASSEMBLY FACTOR BAMB"/>
    <property type="match status" value="1"/>
</dbReference>
<dbReference type="SUPFAM" id="SSF50998">
    <property type="entry name" value="Quinoprotein alcohol dehydrogenase-like"/>
    <property type="match status" value="1"/>
</dbReference>
<dbReference type="Proteomes" id="UP000023541">
    <property type="component" value="Unassembled WGS sequence"/>
</dbReference>
<reference evidence="1 2" key="1">
    <citation type="submission" date="2014-04" db="EMBL/GenBank/DDBJ databases">
        <title>Aquimarina sp. 22II-S11-z7 Genome Sequencing.</title>
        <authorList>
            <person name="Lai Q."/>
        </authorList>
    </citation>
    <scope>NUCLEOTIDE SEQUENCE [LARGE SCALE GENOMIC DNA]</scope>
    <source>
        <strain evidence="1 2">22II-S11-z7</strain>
    </source>
</reference>
<proteinExistence type="predicted"/>
<dbReference type="eggNOG" id="COG1520">
    <property type="taxonomic scope" value="Bacteria"/>
</dbReference>
<evidence type="ECO:0000313" key="1">
    <source>
        <dbReference type="EMBL" id="EZH71426.1"/>
    </source>
</evidence>
<protein>
    <submittedName>
        <fullName evidence="1">Uncharacterized protein</fullName>
    </submittedName>
</protein>
<gene>
    <name evidence="1" type="ORF">ATO12_07460</name>
</gene>
<dbReference type="STRING" id="1317122.ATO12_07460"/>
<dbReference type="EMBL" id="AQRA01000016">
    <property type="protein sequence ID" value="EZH71426.1"/>
    <property type="molecule type" value="Genomic_DNA"/>
</dbReference>
<organism evidence="1 2">
    <name type="scientific">Aquimarina atlantica</name>
    <dbReference type="NCBI Taxonomy" id="1317122"/>
    <lineage>
        <taxon>Bacteria</taxon>
        <taxon>Pseudomonadati</taxon>
        <taxon>Bacteroidota</taxon>
        <taxon>Flavobacteriia</taxon>
        <taxon>Flavobacteriales</taxon>
        <taxon>Flavobacteriaceae</taxon>
        <taxon>Aquimarina</taxon>
    </lineage>
</organism>
<name>A0A023BN50_9FLAO</name>
<dbReference type="RefSeq" id="WP_034247333.1">
    <property type="nucleotide sequence ID" value="NZ_AQRA01000016.1"/>
</dbReference>
<dbReference type="PANTHER" id="PTHR34512">
    <property type="entry name" value="CELL SURFACE PROTEIN"/>
    <property type="match status" value="1"/>
</dbReference>
<sequence>MRLVNRLENIFSFDFFNNELVFQQESKLILQPEGSIIEEGISSFLVKNNNLITNNTEQIKLYFSDKSINLEGTFRLANGFLVDEFYFNIGKVNKERKTYVINLESGEINDFPSKPYYPHQILKKDKAFIFSQKIEFYNPFSGEVFWNKDISELLKTTNTEIYGKPQIINNKLFFFLFDSSHQTDERITLCLDVETKEVLWESKKFGGWLTTFEDKIYAIKDKQVQILNPETFEVTNLDLQEQLLVLDKKIHKPEDQMIWQIPFSFSSSTYVIKDNHLYFTQEKNSTVGIIDLKTKELLWHTDIEINSGDIIPIITDIKVHGTRLYILDSSNTLHIFEKDKII</sequence>